<evidence type="ECO:0000256" key="2">
    <source>
        <dbReference type="SAM" id="Phobius"/>
    </source>
</evidence>
<keyword evidence="2" id="KW-1133">Transmembrane helix</keyword>
<feature type="transmembrane region" description="Helical" evidence="2">
    <location>
        <begin position="92"/>
        <end position="116"/>
    </location>
</feature>
<dbReference type="Proteomes" id="UP000236394">
    <property type="component" value="Unassembled WGS sequence"/>
</dbReference>
<protein>
    <submittedName>
        <fullName evidence="4">CPBP family intramembrane metalloprotease domain-containing protein</fullName>
    </submittedName>
</protein>
<feature type="domain" description="CAAX prenyl protease 2/Lysostaphin resistance protein A-like" evidence="3">
    <location>
        <begin position="148"/>
        <end position="236"/>
    </location>
</feature>
<dbReference type="EMBL" id="NBZD01000003">
    <property type="protein sequence ID" value="PNH18420.1"/>
    <property type="molecule type" value="Genomic_DNA"/>
</dbReference>
<dbReference type="AlphaFoldDB" id="A0A2J8B0Z1"/>
<dbReference type="OMA" id="FAHITIR"/>
<dbReference type="Pfam" id="PF02517">
    <property type="entry name" value="Rce1-like"/>
    <property type="match status" value="1"/>
</dbReference>
<evidence type="ECO:0000256" key="1">
    <source>
        <dbReference type="SAM" id="MobiDB-lite"/>
    </source>
</evidence>
<accession>A0A2J8B0Z1</accession>
<name>A0A2J8B0Z1_9FIRM</name>
<dbReference type="GO" id="GO:0008237">
    <property type="term" value="F:metallopeptidase activity"/>
    <property type="evidence" value="ECO:0007669"/>
    <property type="project" value="UniProtKB-KW"/>
</dbReference>
<feature type="transmembrane region" description="Helical" evidence="2">
    <location>
        <begin position="204"/>
        <end position="220"/>
    </location>
</feature>
<dbReference type="GO" id="GO:0004175">
    <property type="term" value="F:endopeptidase activity"/>
    <property type="evidence" value="ECO:0007669"/>
    <property type="project" value="UniProtKB-ARBA"/>
</dbReference>
<feature type="region of interest" description="Disordered" evidence="1">
    <location>
        <begin position="325"/>
        <end position="344"/>
    </location>
</feature>
<dbReference type="RefSeq" id="WP_012992689.1">
    <property type="nucleotide sequence ID" value="NZ_NBZD01000003.1"/>
</dbReference>
<organism evidence="4 5">
    <name type="scientific">Mageeibacillus indolicus</name>
    <dbReference type="NCBI Taxonomy" id="884684"/>
    <lineage>
        <taxon>Bacteria</taxon>
        <taxon>Bacillati</taxon>
        <taxon>Bacillota</taxon>
        <taxon>Clostridia</taxon>
        <taxon>Eubacteriales</taxon>
        <taxon>Oscillospiraceae</taxon>
        <taxon>Mageeibacillus</taxon>
    </lineage>
</organism>
<sequence length="344" mass="37222">MNKRKNLHFTIGNIFIPLMGLVLFLITVIVAATVYGIYAVLTTHQTLSPEFIVETATDNMVGLIYSLIQIILFAVILYFCRRRGKPYLFTRLPHLLSLPLLVVVAGGGVGLATLWLNLARILGNHFSFWAANVERYETLIATLESPERFLLMVLSTCILVPFAEELLFRGIVLSEFKLCLKPTVAAVMAGILFGLFHADWIQSIYAGILGIVLGLVYVWTESIWASIFMHIVFNLLGGALSTWLKDDVKGTAIYTIAMYALLVLSPFALVGLAKLRRKGETVARGSAVWAAQVAQQEMNGVGGSGDLHTGSTGAGFGSSAANVTNVTGSDTAAPADQGATRPKL</sequence>
<feature type="transmembrane region" description="Helical" evidence="2">
    <location>
        <begin position="256"/>
        <end position="275"/>
    </location>
</feature>
<dbReference type="PANTHER" id="PTHR36435">
    <property type="entry name" value="SLR1288 PROTEIN"/>
    <property type="match status" value="1"/>
</dbReference>
<dbReference type="GO" id="GO:0080120">
    <property type="term" value="P:CAAX-box protein maturation"/>
    <property type="evidence" value="ECO:0007669"/>
    <property type="project" value="UniProtKB-ARBA"/>
</dbReference>
<keyword evidence="4" id="KW-0645">Protease</keyword>
<proteinExistence type="predicted"/>
<dbReference type="InterPro" id="IPR003675">
    <property type="entry name" value="Rce1/LyrA-like_dom"/>
</dbReference>
<keyword evidence="4" id="KW-0482">Metalloprotease</keyword>
<evidence type="ECO:0000313" key="5">
    <source>
        <dbReference type="Proteomes" id="UP000236394"/>
    </source>
</evidence>
<comment type="caution">
    <text evidence="4">The sequence shown here is derived from an EMBL/GenBank/DDBJ whole genome shotgun (WGS) entry which is preliminary data.</text>
</comment>
<keyword evidence="4" id="KW-0378">Hydrolase</keyword>
<reference evidence="5" key="1">
    <citation type="submission" date="2017-04" db="EMBL/GenBank/DDBJ databases">
        <authorList>
            <person name="Bumgarner R.E."/>
            <person name="Fredricks D.N."/>
            <person name="Srinivasan S."/>
        </authorList>
    </citation>
    <scope>NUCLEOTIDE SEQUENCE [LARGE SCALE GENOMIC DNA]</scope>
    <source>
        <strain evidence="5">KA00405</strain>
    </source>
</reference>
<feature type="transmembrane region" description="Helical" evidence="2">
    <location>
        <begin position="179"/>
        <end position="198"/>
    </location>
</feature>
<evidence type="ECO:0000313" key="4">
    <source>
        <dbReference type="EMBL" id="PNH18420.1"/>
    </source>
</evidence>
<evidence type="ECO:0000259" key="3">
    <source>
        <dbReference type="Pfam" id="PF02517"/>
    </source>
</evidence>
<feature type="transmembrane region" description="Helical" evidence="2">
    <location>
        <begin position="149"/>
        <end position="167"/>
    </location>
</feature>
<feature type="transmembrane region" description="Helical" evidence="2">
    <location>
        <begin position="60"/>
        <end position="80"/>
    </location>
</feature>
<dbReference type="PANTHER" id="PTHR36435:SF1">
    <property type="entry name" value="CAAX AMINO TERMINAL PROTEASE FAMILY PROTEIN"/>
    <property type="match status" value="1"/>
</dbReference>
<feature type="transmembrane region" description="Helical" evidence="2">
    <location>
        <begin position="12"/>
        <end position="40"/>
    </location>
</feature>
<keyword evidence="2" id="KW-0812">Transmembrane</keyword>
<feature type="transmembrane region" description="Helical" evidence="2">
    <location>
        <begin position="227"/>
        <end position="244"/>
    </location>
</feature>
<gene>
    <name evidence="4" type="ORF">B7R76_06160</name>
</gene>
<dbReference type="GO" id="GO:0006508">
    <property type="term" value="P:proteolysis"/>
    <property type="evidence" value="ECO:0007669"/>
    <property type="project" value="UniProtKB-KW"/>
</dbReference>
<keyword evidence="2" id="KW-0472">Membrane</keyword>
<dbReference type="InterPro" id="IPR052710">
    <property type="entry name" value="CAAX_protease"/>
</dbReference>